<reference evidence="2" key="2">
    <citation type="submission" date="2021-09" db="EMBL/GenBank/DDBJ databases">
        <authorList>
            <person name="Gilroy R."/>
        </authorList>
    </citation>
    <scope>NUCLEOTIDE SEQUENCE</scope>
    <source>
        <strain evidence="2">ChiGjej1B1-18357</strain>
    </source>
</reference>
<keyword evidence="1" id="KW-0732">Signal</keyword>
<dbReference type="Gene3D" id="2.60.40.680">
    <property type="match status" value="1"/>
</dbReference>
<feature type="signal peptide" evidence="1">
    <location>
        <begin position="1"/>
        <end position="23"/>
    </location>
</feature>
<evidence type="ECO:0000313" key="3">
    <source>
        <dbReference type="Proteomes" id="UP000776650"/>
    </source>
</evidence>
<dbReference type="RefSeq" id="WP_303915176.1">
    <property type="nucleotide sequence ID" value="NZ_DYXM01000253.1"/>
</dbReference>
<accession>A0A921K0C5</accession>
<dbReference type="Proteomes" id="UP000776650">
    <property type="component" value="Unassembled WGS sequence"/>
</dbReference>
<evidence type="ECO:0008006" key="4">
    <source>
        <dbReference type="Google" id="ProtNLM"/>
    </source>
</evidence>
<feature type="chain" id="PRO_5038787826" description="Secreted protein" evidence="1">
    <location>
        <begin position="24"/>
        <end position="249"/>
    </location>
</feature>
<name>A0A921K0C5_9ACTN</name>
<sequence>MPTHSSIRAALATAAAASFVAGAAIVGPSAAVASAETNTANCATSQTKTYKWPGSAGLEYKLTKEVVGSAKVAPGGTVTYRTTVSGGGALVSEIMDVHPAGFELKEARESVWKLVGGQKWTTVTDKVLKDANTNSVSRSGAGWTTVGGSFVALETTYKVPDDAVPGEVYDSGASFTTVLIDGKKTANPIGTCVTIREPNAVETVTGSLDDAGLGSLTSGSTQLGGISSDPSGFVSDVINGVDVSKLMDS</sequence>
<dbReference type="AlphaFoldDB" id="A0A921K0C5"/>
<evidence type="ECO:0000256" key="1">
    <source>
        <dbReference type="SAM" id="SignalP"/>
    </source>
</evidence>
<protein>
    <recommendedName>
        <fullName evidence="4">Secreted protein</fullName>
    </recommendedName>
</protein>
<comment type="caution">
    <text evidence="2">The sequence shown here is derived from an EMBL/GenBank/DDBJ whole genome shotgun (WGS) entry which is preliminary data.</text>
</comment>
<proteinExistence type="predicted"/>
<evidence type="ECO:0000313" key="2">
    <source>
        <dbReference type="EMBL" id="HJE91956.1"/>
    </source>
</evidence>
<dbReference type="EMBL" id="DYXM01000253">
    <property type="protein sequence ID" value="HJE91956.1"/>
    <property type="molecule type" value="Genomic_DNA"/>
</dbReference>
<gene>
    <name evidence="2" type="ORF">K8V11_13205</name>
</gene>
<organism evidence="2 3">
    <name type="scientific">Dietzia timorensis</name>
    <dbReference type="NCBI Taxonomy" id="499555"/>
    <lineage>
        <taxon>Bacteria</taxon>
        <taxon>Bacillati</taxon>
        <taxon>Actinomycetota</taxon>
        <taxon>Actinomycetes</taxon>
        <taxon>Mycobacteriales</taxon>
        <taxon>Dietziaceae</taxon>
        <taxon>Dietzia</taxon>
    </lineage>
</organism>
<reference evidence="2" key="1">
    <citation type="journal article" date="2021" name="PeerJ">
        <title>Extensive microbial diversity within the chicken gut microbiome revealed by metagenomics and culture.</title>
        <authorList>
            <person name="Gilroy R."/>
            <person name="Ravi A."/>
            <person name="Getino M."/>
            <person name="Pursley I."/>
            <person name="Horton D.L."/>
            <person name="Alikhan N.F."/>
            <person name="Baker D."/>
            <person name="Gharbi K."/>
            <person name="Hall N."/>
            <person name="Watson M."/>
            <person name="Adriaenssens E.M."/>
            <person name="Foster-Nyarko E."/>
            <person name="Jarju S."/>
            <person name="Secka A."/>
            <person name="Antonio M."/>
            <person name="Oren A."/>
            <person name="Chaudhuri R.R."/>
            <person name="La Ragione R."/>
            <person name="Hildebrand F."/>
            <person name="Pallen M.J."/>
        </authorList>
    </citation>
    <scope>NUCLEOTIDE SEQUENCE</scope>
    <source>
        <strain evidence="2">ChiGjej1B1-18357</strain>
    </source>
</reference>